<dbReference type="AlphaFoldDB" id="A0A9W8EDI2"/>
<dbReference type="PANTHER" id="PTHR22731:SF3">
    <property type="entry name" value="RIBONUCLEASES P_MRP PROTEIN SUBUNIT POP1"/>
    <property type="match status" value="1"/>
</dbReference>
<feature type="domain" description="POPLD" evidence="6">
    <location>
        <begin position="497"/>
        <end position="586"/>
    </location>
</feature>
<evidence type="ECO:0000256" key="1">
    <source>
        <dbReference type="ARBA" id="ARBA00004123"/>
    </source>
</evidence>
<evidence type="ECO:0000256" key="3">
    <source>
        <dbReference type="ARBA" id="ARBA00023242"/>
    </source>
</evidence>
<accession>A0A9W8EDI2</accession>
<protein>
    <submittedName>
        <fullName evidence="8">Ribonucleases P/MRP protein subunit pop1</fullName>
        <ecNumber evidence="8">3.1.26.5</ecNumber>
    </submittedName>
</protein>
<dbReference type="SUPFAM" id="SSF103025">
    <property type="entry name" value="Folate-binding domain"/>
    <property type="match status" value="1"/>
</dbReference>
<dbReference type="PANTHER" id="PTHR22731">
    <property type="entry name" value="RIBONUCLEASES P/MRP PROTEIN SUBUNIT POP1"/>
    <property type="match status" value="1"/>
</dbReference>
<feature type="domain" description="Pop1 N-terminal" evidence="5">
    <location>
        <begin position="56"/>
        <end position="148"/>
    </location>
</feature>
<feature type="compositionally biased region" description="Basic and acidic residues" evidence="4">
    <location>
        <begin position="1"/>
        <end position="17"/>
    </location>
</feature>
<comment type="subcellular location">
    <subcellularLocation>
        <location evidence="1">Nucleus</location>
    </subcellularLocation>
</comment>
<dbReference type="InterPro" id="IPR039182">
    <property type="entry name" value="Pop1"/>
</dbReference>
<evidence type="ECO:0000256" key="2">
    <source>
        <dbReference type="ARBA" id="ARBA00022694"/>
    </source>
</evidence>
<dbReference type="EMBL" id="JANBQF010000514">
    <property type="protein sequence ID" value="KAJ2000568.1"/>
    <property type="molecule type" value="Genomic_DNA"/>
</dbReference>
<dbReference type="Pfam" id="PF08170">
    <property type="entry name" value="POPLD"/>
    <property type="match status" value="1"/>
</dbReference>
<keyword evidence="9" id="KW-1185">Reference proteome</keyword>
<feature type="domain" description="POP1 C-terminal" evidence="7">
    <location>
        <begin position="764"/>
        <end position="798"/>
    </location>
</feature>
<dbReference type="Proteomes" id="UP001150907">
    <property type="component" value="Unassembled WGS sequence"/>
</dbReference>
<dbReference type="OrthoDB" id="442863at2759"/>
<dbReference type="GO" id="GO:0004526">
    <property type="term" value="F:ribonuclease P activity"/>
    <property type="evidence" value="ECO:0007669"/>
    <property type="project" value="UniProtKB-EC"/>
</dbReference>
<evidence type="ECO:0000259" key="6">
    <source>
        <dbReference type="Pfam" id="PF08170"/>
    </source>
</evidence>
<dbReference type="Pfam" id="PF22770">
    <property type="entry name" value="POP1_C"/>
    <property type="match status" value="1"/>
</dbReference>
<evidence type="ECO:0000313" key="8">
    <source>
        <dbReference type="EMBL" id="KAJ2000568.1"/>
    </source>
</evidence>
<feature type="compositionally biased region" description="Basic residues" evidence="4">
    <location>
        <begin position="135"/>
        <end position="145"/>
    </location>
</feature>
<evidence type="ECO:0000259" key="7">
    <source>
        <dbReference type="Pfam" id="PF22770"/>
    </source>
</evidence>
<dbReference type="GO" id="GO:0000172">
    <property type="term" value="C:ribonuclease MRP complex"/>
    <property type="evidence" value="ECO:0007669"/>
    <property type="project" value="InterPro"/>
</dbReference>
<reference evidence="8" key="1">
    <citation type="submission" date="2022-07" db="EMBL/GenBank/DDBJ databases">
        <title>Phylogenomic reconstructions and comparative analyses of Kickxellomycotina fungi.</title>
        <authorList>
            <person name="Reynolds N.K."/>
            <person name="Stajich J.E."/>
            <person name="Barry K."/>
            <person name="Grigoriev I.V."/>
            <person name="Crous P."/>
            <person name="Smith M.E."/>
        </authorList>
    </citation>
    <scope>NUCLEOTIDE SEQUENCE</scope>
    <source>
        <strain evidence="8">IMI 214461</strain>
    </source>
</reference>
<evidence type="ECO:0000256" key="4">
    <source>
        <dbReference type="SAM" id="MobiDB-lite"/>
    </source>
</evidence>
<dbReference type="GO" id="GO:0001682">
    <property type="term" value="P:tRNA 5'-leader removal"/>
    <property type="evidence" value="ECO:0007669"/>
    <property type="project" value="InterPro"/>
</dbReference>
<sequence length="834" mass="91634">MSHSNSEREAGSRDEGNNRNNARQLAVSFQQHVAGQKAVPAHATLAKARSVDVTGFVEARSFEINALQRSLESAKASRNARAFQTLPRHLRRRAASHNVKRVPVRLREKAMSEMKKSAQSSKTLGESGKLTNAKKSNRYKRRRAKSVREEYQLRQTNKRWLETHVWHAKRMHMKEIWGTMIADSPNERSHRAAYHAAMEKTYLQDVSFYRTVELIGPAEAITQLVQCLAAPGDLTIAMTCYASGSRMAPLLLYRAGQYPLAMLGPASALWRPANGDQLRTLWIRIHPAIADSVISELAGAKAVVAGPDAQYPRINDISSNLVSLELLGNQSTSMLATVLAHATDPESLGSSILQSIRTLPSPATVPESIVIALRIHDPRLHFPFKLDPAGSELLPEQQRRLEEIMLRWPADSASLSETNDGGVWDYARCAIDLESRPAEHSLNERRHAQLIPGAKLEPDPSIDVTVPLILVRTGPESLLGTRVIENGNQLVDNLAHGWTVIAPRGWGMSLWVALNFAGARAQGLQERHHIGFEAGLPTFPANWPGTDAYDRWAGAIATDDFGRWSRLPPGKRPNYLQMGIETPFYSPFHRLLGMTHAPPAYPQISADSLQCRMRRLRKIRACKAALGASPADVEDDSNDAEMASVSGEEFSSADMWLVTGERLSDVVKALLTTPSQIDCDMKPDLSFLQWSEPLLSAVRRDNIGTLRDLPRDMQLIDHCLVRVRLICSGRGVPSKNAPIYASTCTVAAMNQRADSELLDPKGAAVIGYVMTGSFSLARGCGMAIGACSLRGLFRLWEAGATGNLARSSRARSPRVAINSMSGGPCIEAILTILL</sequence>
<proteinExistence type="predicted"/>
<feature type="region of interest" description="Disordered" evidence="4">
    <location>
        <begin position="1"/>
        <end position="20"/>
    </location>
</feature>
<keyword evidence="2" id="KW-0819">tRNA processing</keyword>
<dbReference type="EC" id="3.1.26.5" evidence="8"/>
<dbReference type="InterPro" id="IPR055079">
    <property type="entry name" value="POP1_C"/>
</dbReference>
<dbReference type="InterPro" id="IPR012590">
    <property type="entry name" value="POPLD_dom"/>
</dbReference>
<dbReference type="InterPro" id="IPR009723">
    <property type="entry name" value="Pop1_N"/>
</dbReference>
<evidence type="ECO:0000259" key="5">
    <source>
        <dbReference type="Pfam" id="PF06978"/>
    </source>
</evidence>
<feature type="region of interest" description="Disordered" evidence="4">
    <location>
        <begin position="110"/>
        <end position="148"/>
    </location>
</feature>
<name>A0A9W8EDI2_9FUNG</name>
<dbReference type="GO" id="GO:0005655">
    <property type="term" value="C:nucleolar ribonuclease P complex"/>
    <property type="evidence" value="ECO:0007669"/>
    <property type="project" value="InterPro"/>
</dbReference>
<organism evidence="8 9">
    <name type="scientific">Coemansia thaxteri</name>
    <dbReference type="NCBI Taxonomy" id="2663907"/>
    <lineage>
        <taxon>Eukaryota</taxon>
        <taxon>Fungi</taxon>
        <taxon>Fungi incertae sedis</taxon>
        <taxon>Zoopagomycota</taxon>
        <taxon>Kickxellomycotina</taxon>
        <taxon>Kickxellomycetes</taxon>
        <taxon>Kickxellales</taxon>
        <taxon>Kickxellaceae</taxon>
        <taxon>Coemansia</taxon>
    </lineage>
</organism>
<feature type="compositionally biased region" description="Polar residues" evidence="4">
    <location>
        <begin position="117"/>
        <end position="134"/>
    </location>
</feature>
<dbReference type="Pfam" id="PF06978">
    <property type="entry name" value="POP1_N"/>
    <property type="match status" value="1"/>
</dbReference>
<comment type="caution">
    <text evidence="8">The sequence shown here is derived from an EMBL/GenBank/DDBJ whole genome shotgun (WGS) entry which is preliminary data.</text>
</comment>
<evidence type="ECO:0000313" key="9">
    <source>
        <dbReference type="Proteomes" id="UP001150907"/>
    </source>
</evidence>
<keyword evidence="8" id="KW-0378">Hydrolase</keyword>
<gene>
    <name evidence="8" type="primary">POP1</name>
    <name evidence="8" type="ORF">H4R26_004558</name>
</gene>
<keyword evidence="3" id="KW-0539">Nucleus</keyword>